<dbReference type="Pfam" id="PF11798">
    <property type="entry name" value="IMS_HHH"/>
    <property type="match status" value="1"/>
</dbReference>
<organism evidence="7 8">
    <name type="scientific">Colwellia echini</name>
    <dbReference type="NCBI Taxonomy" id="1982103"/>
    <lineage>
        <taxon>Bacteria</taxon>
        <taxon>Pseudomonadati</taxon>
        <taxon>Pseudomonadota</taxon>
        <taxon>Gammaproteobacteria</taxon>
        <taxon>Alteromonadales</taxon>
        <taxon>Colwelliaceae</taxon>
        <taxon>Colwellia</taxon>
    </lineage>
</organism>
<sequence>MFGLVDAVSFYARCEKVFDPSIRHKPVVVLTNNDGCVCAVCPLARELGVPKFIPYFKIKHFLEKHNVVVRSSNYELYADLSERMMNVIARYSDNHYVYSIDESFLHFKNFSCIDDWHQYGHVIRKAVWRETRLPVGVGFGATLTLAKAANHASKKLPGFDGVAVIEDSSDGTSSRKDILTCMSLTDIWGVGNKLGKKLSQLGIKNGWDLANQSPKAMRSQFGVTVERTVNELNGIPCLKWDEIGQDKQEIFSTRSFGQRVTDEHVLKAALASHASIVATKVRKQGSLIKRLVIFASSSPHDDNYYKKSFIYEFPIATDNTLKIVGAISYVFDNIYRQGVSFYRCGVGGVELENSQFQQQDMFTLSLNNPPLMKCYDQINYRYGRGAVEVAVAEKSDKWAMRRNFLSPSYTSKWSDIPKIIC</sequence>
<gene>
    <name evidence="7" type="ORF">CWS31_003725</name>
</gene>
<dbReference type="RefSeq" id="WP_101344440.1">
    <property type="nucleotide sequence ID" value="NZ_PJAI02000002.1"/>
</dbReference>
<protein>
    <submittedName>
        <fullName evidence="7">Y-family DNA polymerase</fullName>
    </submittedName>
</protein>
<keyword evidence="4" id="KW-0234">DNA repair</keyword>
<keyword evidence="3" id="KW-0741">SOS mutagenesis</keyword>
<dbReference type="PANTHER" id="PTHR11076">
    <property type="entry name" value="DNA REPAIR POLYMERASE UMUC / TRANSFERASE FAMILY MEMBER"/>
    <property type="match status" value="1"/>
</dbReference>
<dbReference type="InterPro" id="IPR017961">
    <property type="entry name" value="DNA_pol_Y-fam_little_finger"/>
</dbReference>
<evidence type="ECO:0000313" key="7">
    <source>
        <dbReference type="EMBL" id="TYK66901.1"/>
    </source>
</evidence>
<keyword evidence="2" id="KW-0227">DNA damage</keyword>
<keyword evidence="8" id="KW-1185">Reference proteome</keyword>
<keyword evidence="5" id="KW-0742">SOS response</keyword>
<dbReference type="InterPro" id="IPR043502">
    <property type="entry name" value="DNA/RNA_pol_sf"/>
</dbReference>
<evidence type="ECO:0000256" key="5">
    <source>
        <dbReference type="ARBA" id="ARBA00023236"/>
    </source>
</evidence>
<dbReference type="PROSITE" id="PS50173">
    <property type="entry name" value="UMUC"/>
    <property type="match status" value="1"/>
</dbReference>
<dbReference type="PANTHER" id="PTHR11076:SF34">
    <property type="entry name" value="PROTEIN UMUC"/>
    <property type="match status" value="1"/>
</dbReference>
<dbReference type="CDD" id="cd01700">
    <property type="entry name" value="PolY_Pol_V_umuC"/>
    <property type="match status" value="1"/>
</dbReference>
<comment type="caution">
    <text evidence="7">The sequence shown here is derived from an EMBL/GenBank/DDBJ whole genome shotgun (WGS) entry which is preliminary data.</text>
</comment>
<comment type="similarity">
    <text evidence="1">Belongs to the DNA polymerase type-Y family.</text>
</comment>
<evidence type="ECO:0000256" key="3">
    <source>
        <dbReference type="ARBA" id="ARBA00023199"/>
    </source>
</evidence>
<accession>A0ABY3N080</accession>
<dbReference type="InterPro" id="IPR043128">
    <property type="entry name" value="Rev_trsase/Diguanyl_cyclase"/>
</dbReference>
<dbReference type="SUPFAM" id="SSF56672">
    <property type="entry name" value="DNA/RNA polymerases"/>
    <property type="match status" value="1"/>
</dbReference>
<dbReference type="Gene3D" id="3.30.70.270">
    <property type="match status" value="1"/>
</dbReference>
<evidence type="ECO:0000256" key="2">
    <source>
        <dbReference type="ARBA" id="ARBA00022763"/>
    </source>
</evidence>
<dbReference type="Gene3D" id="1.10.150.20">
    <property type="entry name" value="5' to 3' exonuclease, C-terminal subdomain"/>
    <property type="match status" value="1"/>
</dbReference>
<dbReference type="InterPro" id="IPR050116">
    <property type="entry name" value="DNA_polymerase-Y"/>
</dbReference>
<reference evidence="7 8" key="1">
    <citation type="submission" date="2019-08" db="EMBL/GenBank/DDBJ databases">
        <title>Microbe sample from Colwellia echini.</title>
        <authorList>
            <person name="Christiansen L."/>
            <person name="Pathiraja D."/>
            <person name="Schultz-Johansen M."/>
            <person name="Choi I.-G."/>
            <person name="Stougaard P."/>
        </authorList>
    </citation>
    <scope>NUCLEOTIDE SEQUENCE [LARGE SCALE GENOMIC DNA]</scope>
    <source>
        <strain evidence="7 8">A3</strain>
    </source>
</reference>
<proteinExistence type="inferred from homology"/>
<dbReference type="InterPro" id="IPR025188">
    <property type="entry name" value="DUF4113"/>
</dbReference>
<evidence type="ECO:0000313" key="8">
    <source>
        <dbReference type="Proteomes" id="UP000815846"/>
    </source>
</evidence>
<dbReference type="Gene3D" id="3.40.1170.60">
    <property type="match status" value="1"/>
</dbReference>
<name>A0ABY3N080_9GAMM</name>
<dbReference type="InterPro" id="IPR024728">
    <property type="entry name" value="PolY_HhH_motif"/>
</dbReference>
<dbReference type="Pfam" id="PF13438">
    <property type="entry name" value="DUF4113"/>
    <property type="match status" value="1"/>
</dbReference>
<evidence type="ECO:0000256" key="1">
    <source>
        <dbReference type="ARBA" id="ARBA00010945"/>
    </source>
</evidence>
<dbReference type="Proteomes" id="UP000815846">
    <property type="component" value="Unassembled WGS sequence"/>
</dbReference>
<dbReference type="Pfam" id="PF00817">
    <property type="entry name" value="IMS"/>
    <property type="match status" value="1"/>
</dbReference>
<dbReference type="InterPro" id="IPR001126">
    <property type="entry name" value="UmuC"/>
</dbReference>
<feature type="domain" description="UmuC" evidence="6">
    <location>
        <begin position="2"/>
        <end position="191"/>
    </location>
</feature>
<evidence type="ECO:0000259" key="6">
    <source>
        <dbReference type="PROSITE" id="PS50173"/>
    </source>
</evidence>
<evidence type="ECO:0000256" key="4">
    <source>
        <dbReference type="ARBA" id="ARBA00023204"/>
    </source>
</evidence>
<dbReference type="Pfam" id="PF11799">
    <property type="entry name" value="IMS_C"/>
    <property type="match status" value="1"/>
</dbReference>
<dbReference type="EMBL" id="PJAI02000002">
    <property type="protein sequence ID" value="TYK66901.1"/>
    <property type="molecule type" value="Genomic_DNA"/>
</dbReference>